<organism evidence="1 2">
    <name type="scientific">Pseudomonas fluorescens</name>
    <dbReference type="NCBI Taxonomy" id="294"/>
    <lineage>
        <taxon>Bacteria</taxon>
        <taxon>Pseudomonadati</taxon>
        <taxon>Pseudomonadota</taxon>
        <taxon>Gammaproteobacteria</taxon>
        <taxon>Pseudomonadales</taxon>
        <taxon>Pseudomonadaceae</taxon>
        <taxon>Pseudomonas</taxon>
    </lineage>
</organism>
<reference evidence="1 2" key="1">
    <citation type="submission" date="2018-06" db="EMBL/GenBank/DDBJ databases">
        <authorList>
            <person name="Zhirakovskaya E."/>
        </authorList>
    </citation>
    <scope>NUCLEOTIDE SEQUENCE [LARGE SCALE GENOMIC DNA]</scope>
    <source>
        <strain evidence="1 2">LY3</strain>
    </source>
</reference>
<accession>A0A327ML47</accession>
<dbReference type="AlphaFoldDB" id="A0A327ML47"/>
<gene>
    <name evidence="1" type="ORF">DOZ80_27765</name>
</gene>
<proteinExistence type="predicted"/>
<dbReference type="Proteomes" id="UP000249493">
    <property type="component" value="Unassembled WGS sequence"/>
</dbReference>
<comment type="caution">
    <text evidence="1">The sequence shown here is derived from an EMBL/GenBank/DDBJ whole genome shotgun (WGS) entry which is preliminary data.</text>
</comment>
<name>A0A327ML47_PSEFL</name>
<evidence type="ECO:0000313" key="1">
    <source>
        <dbReference type="EMBL" id="RAI63671.1"/>
    </source>
</evidence>
<protein>
    <submittedName>
        <fullName evidence="1">Uncharacterized protein</fullName>
    </submittedName>
</protein>
<dbReference type="EMBL" id="QLIN01000017">
    <property type="protein sequence ID" value="RAI63671.1"/>
    <property type="molecule type" value="Genomic_DNA"/>
</dbReference>
<evidence type="ECO:0000313" key="2">
    <source>
        <dbReference type="Proteomes" id="UP000249493"/>
    </source>
</evidence>
<sequence>MTGLTSCAGFVGASLLAKNVNDNECLLVQSVIIEIIASKLAPTEAFHGRKKTGHLWPVSHDCGLAGLIKRRIPAASCRWP</sequence>